<evidence type="ECO:0000313" key="2">
    <source>
        <dbReference type="Proteomes" id="UP000723463"/>
    </source>
</evidence>
<dbReference type="EMBL" id="JAAAXW010000184">
    <property type="protein sequence ID" value="KAF9540892.1"/>
    <property type="molecule type" value="Genomic_DNA"/>
</dbReference>
<sequence length="73" mass="8630">MLYPETAQSLATHASQLRQFRQTLDGESIRIYYKPRPLLNIANILLQSCTKLQVFYRIHHKIEAGKLFERPWS</sequence>
<protein>
    <submittedName>
        <fullName evidence="1">Uncharacterized protein</fullName>
    </submittedName>
</protein>
<dbReference type="Proteomes" id="UP000723463">
    <property type="component" value="Unassembled WGS sequence"/>
</dbReference>
<reference evidence="1" key="1">
    <citation type="journal article" date="2020" name="Fungal Divers.">
        <title>Resolving the Mortierellaceae phylogeny through synthesis of multi-gene phylogenetics and phylogenomics.</title>
        <authorList>
            <person name="Vandepol N."/>
            <person name="Liber J."/>
            <person name="Desiro A."/>
            <person name="Na H."/>
            <person name="Kennedy M."/>
            <person name="Barry K."/>
            <person name="Grigoriev I.V."/>
            <person name="Miller A.N."/>
            <person name="O'Donnell K."/>
            <person name="Stajich J.E."/>
            <person name="Bonito G."/>
        </authorList>
    </citation>
    <scope>NUCLEOTIDE SEQUENCE</scope>
    <source>
        <strain evidence="1">NRRL 2591</strain>
    </source>
</reference>
<proteinExistence type="predicted"/>
<evidence type="ECO:0000313" key="1">
    <source>
        <dbReference type="EMBL" id="KAF9540892.1"/>
    </source>
</evidence>
<keyword evidence="2" id="KW-1185">Reference proteome</keyword>
<name>A0A9P6F2K3_9FUNG</name>
<gene>
    <name evidence="1" type="ORF">EC957_003639</name>
</gene>
<comment type="caution">
    <text evidence="1">The sequence shown here is derived from an EMBL/GenBank/DDBJ whole genome shotgun (WGS) entry which is preliminary data.</text>
</comment>
<accession>A0A9P6F2K3</accession>
<dbReference type="AlphaFoldDB" id="A0A9P6F2K3"/>
<organism evidence="1 2">
    <name type="scientific">Mortierella hygrophila</name>
    <dbReference type="NCBI Taxonomy" id="979708"/>
    <lineage>
        <taxon>Eukaryota</taxon>
        <taxon>Fungi</taxon>
        <taxon>Fungi incertae sedis</taxon>
        <taxon>Mucoromycota</taxon>
        <taxon>Mortierellomycotina</taxon>
        <taxon>Mortierellomycetes</taxon>
        <taxon>Mortierellales</taxon>
        <taxon>Mortierellaceae</taxon>
        <taxon>Mortierella</taxon>
    </lineage>
</organism>